<sequence>MFHYRRDECMFCATMFKDDLLAMMHLSDHIEKLKRSKESAAQVNSVPKTKNVSTIKTSSKAKTTHMSSEHRSSERQRRSNNSSQSISLSDSTPSRSRELRSNDKSVDGQSLHGTKLNASKHLNVKPPVQKINGHIGQKKELNRPKRDAGAKQETSQERTNDKAERLQENQDAMKESREPAEEKALEQQERLCCPVNGCFWFTDLSKNRVALLYHALEDHKGEEKPLHLAFRVGNGKCSSCMRVMWSFEHFQHHVERHRLAPRHPCLHQGCAARFKTGIEMRRHTRKHSPLQAVCCLPGCSQLFICLWALNLHEREHYASKSTKADKNTDEPTVDGHNNTLQEEKQQNHKANTAANKSVSVKAARKLRREATHDPSTEKPAESVQEDELKDRKETHVLKNLSNKDTSTQPAGPNLRLRHILRTNTTKNHRELKHNNKVRHKFKKKQVKVDTKGPKRRGRPPKAKVAVRDENTTDVPKSEPVVETTKAEKISEVSNESKEEEKSLHIQDEVKTTEELINKSKINKQDHVKQKISIANSVISTTSTDRVRNKAKKRCATTGSGSQTAPSDSKKLKVTETKANAKIVKKKSPVKEPTSASKSPATSTSSNSVPANRLNPIAAPPTTSGEQTKTVGKLRKPHRKEKTASSDTKKDTICKKVDKKTPKGCKDASKTPALKKSKSAQKQAKAAAADVGEKAKEEEKTQKGTTGENSIESNTANGKLKNVQEEGDAGIVKKTCQDLSCASASKEPVNTEDKGVKAEAVESLVKEEETQKCVKQEILTGYGRGPYVRPPPTAYLDEKYITMPKRRKELLFSQSSRKSPPLLQTCSAALPQRQRCANCFATFNSAEDLQSHLQLNKCSNLFGFDSDDEGESGK</sequence>
<feature type="region of interest" description="Disordered" evidence="1">
    <location>
        <begin position="342"/>
        <end position="412"/>
    </location>
</feature>
<dbReference type="PANTHER" id="PTHR15507:SF16">
    <property type="entry name" value="ZINC FINGER PROTEIN 654"/>
    <property type="match status" value="1"/>
</dbReference>
<reference evidence="3 4" key="2">
    <citation type="journal article" date="2023" name="Mol. Biol. Evol.">
        <title>Genomics of Secondarily Temperate Adaptation in the Only Non-Antarctic Icefish.</title>
        <authorList>
            <person name="Rivera-Colon A.G."/>
            <person name="Rayamajhi N."/>
            <person name="Minhas B.F."/>
            <person name="Madrigal G."/>
            <person name="Bilyk K.T."/>
            <person name="Yoon V."/>
            <person name="Hune M."/>
            <person name="Gregory S."/>
            <person name="Cheng C.H.C."/>
            <person name="Catchen J.M."/>
        </authorList>
    </citation>
    <scope>NUCLEOTIDE SEQUENCE [LARGE SCALE GENOMIC DNA]</scope>
    <source>
        <strain evidence="3">JMC-PN-2008</strain>
    </source>
</reference>
<dbReference type="GO" id="GO:0003677">
    <property type="term" value="F:DNA binding"/>
    <property type="evidence" value="ECO:0007669"/>
    <property type="project" value="UniProtKB-KW"/>
</dbReference>
<dbReference type="GO" id="GO:0008270">
    <property type="term" value="F:zinc ion binding"/>
    <property type="evidence" value="ECO:0007669"/>
    <property type="project" value="UniProtKB-KW"/>
</dbReference>
<dbReference type="GO" id="GO:0000981">
    <property type="term" value="F:DNA-binding transcription factor activity, RNA polymerase II-specific"/>
    <property type="evidence" value="ECO:0007669"/>
    <property type="project" value="TreeGrafter"/>
</dbReference>
<gene>
    <name evidence="3" type="ORF">PBY51_016895</name>
</gene>
<feature type="region of interest" description="Disordered" evidence="1">
    <location>
        <begin position="36"/>
        <end position="164"/>
    </location>
</feature>
<feature type="compositionally biased region" description="Low complexity" evidence="1">
    <location>
        <begin position="79"/>
        <end position="94"/>
    </location>
</feature>
<feature type="compositionally biased region" description="Basic and acidic residues" evidence="1">
    <location>
        <begin position="368"/>
        <end position="396"/>
    </location>
</feature>
<protein>
    <recommendedName>
        <fullName evidence="2">C2H2-type domain-containing protein</fullName>
    </recommendedName>
</protein>
<feature type="compositionally biased region" description="Basic and acidic residues" evidence="1">
    <location>
        <begin position="690"/>
        <end position="701"/>
    </location>
</feature>
<feature type="domain" description="C2H2-type" evidence="2">
    <location>
        <begin position="265"/>
        <end position="287"/>
    </location>
</feature>
<feature type="domain" description="C2H2-type" evidence="2">
    <location>
        <begin position="294"/>
        <end position="316"/>
    </location>
</feature>
<feature type="compositionally biased region" description="Basic and acidic residues" evidence="1">
    <location>
        <begin position="95"/>
        <end position="106"/>
    </location>
</feature>
<proteinExistence type="predicted"/>
<feature type="compositionally biased region" description="Low complexity" evidence="1">
    <location>
        <begin position="679"/>
        <end position="689"/>
    </location>
</feature>
<feature type="compositionally biased region" description="Basic and acidic residues" evidence="1">
    <location>
        <begin position="137"/>
        <end position="164"/>
    </location>
</feature>
<dbReference type="EMBL" id="JAUZQC010000026">
    <property type="protein sequence ID" value="KAK5847795.1"/>
    <property type="molecule type" value="Genomic_DNA"/>
</dbReference>
<dbReference type="PROSITE" id="PS00028">
    <property type="entry name" value="ZINC_FINGER_C2H2_1"/>
    <property type="match status" value="2"/>
</dbReference>
<comment type="caution">
    <text evidence="3">The sequence shown here is derived from an EMBL/GenBank/DDBJ whole genome shotgun (WGS) entry which is preliminary data.</text>
</comment>
<reference evidence="3 4" key="1">
    <citation type="journal article" date="2023" name="Genes (Basel)">
        <title>Chromosome-Level Genome Assembly and Circadian Gene Repertoire of the Patagonia Blennie Eleginops maclovinus-The Closest Ancestral Proxy of Antarctic Cryonotothenioids.</title>
        <authorList>
            <person name="Cheng C.C."/>
            <person name="Rivera-Colon A.G."/>
            <person name="Minhas B.F."/>
            <person name="Wilson L."/>
            <person name="Rayamajhi N."/>
            <person name="Vargas-Chacoff L."/>
            <person name="Catchen J.M."/>
        </authorList>
    </citation>
    <scope>NUCLEOTIDE SEQUENCE [LARGE SCALE GENOMIC DNA]</scope>
    <source>
        <strain evidence="3">JMC-PN-2008</strain>
    </source>
</reference>
<evidence type="ECO:0000313" key="3">
    <source>
        <dbReference type="EMBL" id="KAK5847795.1"/>
    </source>
</evidence>
<feature type="compositionally biased region" description="Basic residues" evidence="1">
    <location>
        <begin position="631"/>
        <end position="640"/>
    </location>
</feature>
<organism evidence="3 4">
    <name type="scientific">Eleginops maclovinus</name>
    <name type="common">Patagonian blennie</name>
    <name type="synonym">Eleginus maclovinus</name>
    <dbReference type="NCBI Taxonomy" id="56733"/>
    <lineage>
        <taxon>Eukaryota</taxon>
        <taxon>Metazoa</taxon>
        <taxon>Chordata</taxon>
        <taxon>Craniata</taxon>
        <taxon>Vertebrata</taxon>
        <taxon>Euteleostomi</taxon>
        <taxon>Actinopterygii</taxon>
        <taxon>Neopterygii</taxon>
        <taxon>Teleostei</taxon>
        <taxon>Neoteleostei</taxon>
        <taxon>Acanthomorphata</taxon>
        <taxon>Eupercaria</taxon>
        <taxon>Perciformes</taxon>
        <taxon>Notothenioidei</taxon>
        <taxon>Eleginopidae</taxon>
        <taxon>Eleginops</taxon>
    </lineage>
</organism>
<dbReference type="GO" id="GO:0005634">
    <property type="term" value="C:nucleus"/>
    <property type="evidence" value="ECO:0007669"/>
    <property type="project" value="UniProtKB-SubCell"/>
</dbReference>
<feature type="compositionally biased region" description="Low complexity" evidence="1">
    <location>
        <begin position="592"/>
        <end position="610"/>
    </location>
</feature>
<feature type="compositionally biased region" description="Polar residues" evidence="1">
    <location>
        <begin position="556"/>
        <end position="566"/>
    </location>
</feature>
<feature type="compositionally biased region" description="Basic and acidic residues" evidence="1">
    <location>
        <begin position="484"/>
        <end position="505"/>
    </location>
</feature>
<keyword evidence="4" id="KW-1185">Reference proteome</keyword>
<feature type="region of interest" description="Disordered" evidence="1">
    <location>
        <begin position="442"/>
        <end position="505"/>
    </location>
</feature>
<dbReference type="InterPro" id="IPR052251">
    <property type="entry name" value="GH-ZnFinger_Regulators"/>
</dbReference>
<feature type="compositionally biased region" description="Polar residues" evidence="1">
    <location>
        <begin position="39"/>
        <end position="52"/>
    </location>
</feature>
<feature type="compositionally biased region" description="Basic and acidic residues" evidence="1">
    <location>
        <begin position="641"/>
        <end position="668"/>
    </location>
</feature>
<name>A0AAN7WV60_ELEMC</name>
<dbReference type="InterPro" id="IPR013087">
    <property type="entry name" value="Znf_C2H2_type"/>
</dbReference>
<feature type="compositionally biased region" description="Polar residues" evidence="1">
    <location>
        <begin position="348"/>
        <end position="358"/>
    </location>
</feature>
<dbReference type="AlphaFoldDB" id="A0AAN7WV60"/>
<evidence type="ECO:0000256" key="1">
    <source>
        <dbReference type="SAM" id="MobiDB-lite"/>
    </source>
</evidence>
<dbReference type="PANTHER" id="PTHR15507">
    <property type="entry name" value="ZINC FINGER PROTEIN RLF"/>
    <property type="match status" value="1"/>
</dbReference>
<evidence type="ECO:0000259" key="2">
    <source>
        <dbReference type="PROSITE" id="PS00028"/>
    </source>
</evidence>
<evidence type="ECO:0000313" key="4">
    <source>
        <dbReference type="Proteomes" id="UP001346869"/>
    </source>
</evidence>
<dbReference type="Proteomes" id="UP001346869">
    <property type="component" value="Unassembled WGS sequence"/>
</dbReference>
<feature type="compositionally biased region" description="Polar residues" evidence="1">
    <location>
        <begin position="399"/>
        <end position="410"/>
    </location>
</feature>
<accession>A0AAN7WV60</accession>
<feature type="compositionally biased region" description="Basic and acidic residues" evidence="1">
    <location>
        <begin position="67"/>
        <end position="77"/>
    </location>
</feature>
<feature type="compositionally biased region" description="Polar residues" evidence="1">
    <location>
        <begin position="620"/>
        <end position="629"/>
    </location>
</feature>
<dbReference type="SMART" id="SM00355">
    <property type="entry name" value="ZnF_C2H2"/>
    <property type="match status" value="6"/>
</dbReference>
<feature type="region of interest" description="Disordered" evidence="1">
    <location>
        <begin position="541"/>
        <end position="722"/>
    </location>
</feature>